<dbReference type="EMBL" id="ML208268">
    <property type="protein sequence ID" value="TFK74473.1"/>
    <property type="molecule type" value="Genomic_DNA"/>
</dbReference>
<organism evidence="1 2">
    <name type="scientific">Pluteus cervinus</name>
    <dbReference type="NCBI Taxonomy" id="181527"/>
    <lineage>
        <taxon>Eukaryota</taxon>
        <taxon>Fungi</taxon>
        <taxon>Dikarya</taxon>
        <taxon>Basidiomycota</taxon>
        <taxon>Agaricomycotina</taxon>
        <taxon>Agaricomycetes</taxon>
        <taxon>Agaricomycetidae</taxon>
        <taxon>Agaricales</taxon>
        <taxon>Pluteineae</taxon>
        <taxon>Pluteaceae</taxon>
        <taxon>Pluteus</taxon>
    </lineage>
</organism>
<accession>A0ACD3B8Q4</accession>
<dbReference type="Proteomes" id="UP000308600">
    <property type="component" value="Unassembled WGS sequence"/>
</dbReference>
<proteinExistence type="predicted"/>
<sequence length="292" mass="31286">MYGETTTAAPVDPYSDAYNAPPQAPAPAERETAPARGRSRSRSPGARSNGERERYRSPGFRKKSPGPRRPPHAPIAPIPSNVLGVFGLSIRTREQDLDDEFSRFGRVEKVTIVYDQRQSDRSRGFGFIKMGTVEDATRCITELNGVSLTVPTLPLLESTWDTVATAITTTGVSIVVVVVVNITEIIGTGITAVATVIGIVTPMVGIAETGGTVAAPLREVAATLRIIGVAEVIPEVLPEAVVPTAPVVAAVAEGAAVDVITTRRLRQHLLLLRLRTPRDGRWVKGQKNLMQV</sequence>
<keyword evidence="2" id="KW-1185">Reference proteome</keyword>
<name>A0ACD3B8Q4_9AGAR</name>
<evidence type="ECO:0000313" key="2">
    <source>
        <dbReference type="Proteomes" id="UP000308600"/>
    </source>
</evidence>
<evidence type="ECO:0000313" key="1">
    <source>
        <dbReference type="EMBL" id="TFK74473.1"/>
    </source>
</evidence>
<reference evidence="1 2" key="1">
    <citation type="journal article" date="2019" name="Nat. Ecol. Evol.">
        <title>Megaphylogeny resolves global patterns of mushroom evolution.</title>
        <authorList>
            <person name="Varga T."/>
            <person name="Krizsan K."/>
            <person name="Foldi C."/>
            <person name="Dima B."/>
            <person name="Sanchez-Garcia M."/>
            <person name="Sanchez-Ramirez S."/>
            <person name="Szollosi G.J."/>
            <person name="Szarkandi J.G."/>
            <person name="Papp V."/>
            <person name="Albert L."/>
            <person name="Andreopoulos W."/>
            <person name="Angelini C."/>
            <person name="Antonin V."/>
            <person name="Barry K.W."/>
            <person name="Bougher N.L."/>
            <person name="Buchanan P."/>
            <person name="Buyck B."/>
            <person name="Bense V."/>
            <person name="Catcheside P."/>
            <person name="Chovatia M."/>
            <person name="Cooper J."/>
            <person name="Damon W."/>
            <person name="Desjardin D."/>
            <person name="Finy P."/>
            <person name="Geml J."/>
            <person name="Haridas S."/>
            <person name="Hughes K."/>
            <person name="Justo A."/>
            <person name="Karasinski D."/>
            <person name="Kautmanova I."/>
            <person name="Kiss B."/>
            <person name="Kocsube S."/>
            <person name="Kotiranta H."/>
            <person name="LaButti K.M."/>
            <person name="Lechner B.E."/>
            <person name="Liimatainen K."/>
            <person name="Lipzen A."/>
            <person name="Lukacs Z."/>
            <person name="Mihaltcheva S."/>
            <person name="Morgado L.N."/>
            <person name="Niskanen T."/>
            <person name="Noordeloos M.E."/>
            <person name="Ohm R.A."/>
            <person name="Ortiz-Santana B."/>
            <person name="Ovrebo C."/>
            <person name="Racz N."/>
            <person name="Riley R."/>
            <person name="Savchenko A."/>
            <person name="Shiryaev A."/>
            <person name="Soop K."/>
            <person name="Spirin V."/>
            <person name="Szebenyi C."/>
            <person name="Tomsovsky M."/>
            <person name="Tulloss R.E."/>
            <person name="Uehling J."/>
            <person name="Grigoriev I.V."/>
            <person name="Vagvolgyi C."/>
            <person name="Papp T."/>
            <person name="Martin F.M."/>
            <person name="Miettinen O."/>
            <person name="Hibbett D.S."/>
            <person name="Nagy L.G."/>
        </authorList>
    </citation>
    <scope>NUCLEOTIDE SEQUENCE [LARGE SCALE GENOMIC DNA]</scope>
    <source>
        <strain evidence="1 2">NL-1719</strain>
    </source>
</reference>
<protein>
    <submittedName>
        <fullName evidence="1">RNA-binding domain-containing protein</fullName>
    </submittedName>
</protein>
<gene>
    <name evidence="1" type="ORF">BDN72DRAFT_854094</name>
</gene>